<feature type="transmembrane region" description="Helical" evidence="6">
    <location>
        <begin position="499"/>
        <end position="521"/>
    </location>
</feature>
<keyword evidence="4 6" id="KW-1133">Transmembrane helix</keyword>
<keyword evidence="3 6" id="KW-0812">Transmembrane</keyword>
<keyword evidence="5 6" id="KW-0472">Membrane</keyword>
<evidence type="ECO:0000256" key="6">
    <source>
        <dbReference type="SAM" id="Phobius"/>
    </source>
</evidence>
<evidence type="ECO:0000256" key="1">
    <source>
        <dbReference type="ARBA" id="ARBA00004141"/>
    </source>
</evidence>
<reference evidence="7" key="1">
    <citation type="journal article" date="2021" name="Nat. Commun.">
        <title>Genomic analyses provide insights into spinach domestication and the genetic basis of agronomic traits.</title>
        <authorList>
            <person name="Cai X."/>
            <person name="Sun X."/>
            <person name="Xu C."/>
            <person name="Sun H."/>
            <person name="Wang X."/>
            <person name="Ge C."/>
            <person name="Zhang Z."/>
            <person name="Wang Q."/>
            <person name="Fei Z."/>
            <person name="Jiao C."/>
            <person name="Wang Q."/>
        </authorList>
    </citation>
    <scope>NUCLEOTIDE SEQUENCE [LARGE SCALE GENOMIC DNA]</scope>
    <source>
        <strain evidence="7">cv. Varoflay</strain>
    </source>
</reference>
<gene>
    <name evidence="8" type="primary">LOC110778423</name>
</gene>
<accession>A0A9R0JL17</accession>
<feature type="transmembrane region" description="Helical" evidence="6">
    <location>
        <begin position="367"/>
        <end position="390"/>
    </location>
</feature>
<sequence length="547" mass="61441">MEYIGKLIHIQKWVNLFSGYILWLLMVYLTDVWELEIVHAAGIINIWMGLIKILPIVFAYLADAFLGNSFVVIFSSFSSMIGLGLIWMSTPPVLGKSNGNCTQYRPECIGEQQKQLFYSGLVFTALGMASLSACYTPFAQEQAEEDTTSSRRSTGWCRTHLVAFAALIIAAFVKPWAILFGICAILGVVSFLVCLILRVCLGVGNPVSRPQGSPLTTIFRVLFAASSKSFCSRPQDTDKLYEKTDPLQLQQELLPHTKGLGCLDKAAIIEAEPALEQQEKKRWSLCKVTEVEETKIFIRTIPIWMTYIVCGIVSSVGATFFLEQANNLDRRVGKAKAPLILFFWFYDHFRKSFTTGFMPTFALSRRYIPRIGIAVAIMYATLSCIAAAKIETRRLGVVMRYGLIDRPNERVPMTIFWLLPQFVLLGCLDGIHRLMAYGFSLDQAPKSMVKYFNLFGRGFYGLGVMGSVALVQIVGKISEGRTGTNWFQSTLNASRVDNYYWVLASMAAINLVIFVVVSWLYRYREPTREGQLPEGLLPAGFMDDDHI</sequence>
<evidence type="ECO:0000256" key="4">
    <source>
        <dbReference type="ARBA" id="ARBA00022989"/>
    </source>
</evidence>
<dbReference type="InterPro" id="IPR036259">
    <property type="entry name" value="MFS_trans_sf"/>
</dbReference>
<dbReference type="KEGG" id="soe:110778423"/>
<evidence type="ECO:0000256" key="5">
    <source>
        <dbReference type="ARBA" id="ARBA00023136"/>
    </source>
</evidence>
<dbReference type="GO" id="GO:0022857">
    <property type="term" value="F:transmembrane transporter activity"/>
    <property type="evidence" value="ECO:0000318"/>
    <property type="project" value="GO_Central"/>
</dbReference>
<proteinExistence type="inferred from homology"/>
<dbReference type="RefSeq" id="XP_021838675.1">
    <property type="nucleotide sequence ID" value="XM_021982983.2"/>
</dbReference>
<evidence type="ECO:0000313" key="8">
    <source>
        <dbReference type="RefSeq" id="XP_021838675.1"/>
    </source>
</evidence>
<feature type="transmembrane region" description="Helical" evidence="6">
    <location>
        <begin position="155"/>
        <end position="173"/>
    </location>
</feature>
<comment type="similarity">
    <text evidence="2">Belongs to the major facilitator superfamily. Proton-dependent oligopeptide transporter (POT/PTR) (TC 2.A.17) family.</text>
</comment>
<feature type="transmembrane region" description="Helical" evidence="6">
    <location>
        <begin position="42"/>
        <end position="62"/>
    </location>
</feature>
<feature type="transmembrane region" description="Helical" evidence="6">
    <location>
        <begin position="69"/>
        <end position="88"/>
    </location>
</feature>
<dbReference type="GO" id="GO:0055085">
    <property type="term" value="P:transmembrane transport"/>
    <property type="evidence" value="ECO:0000318"/>
    <property type="project" value="GO_Central"/>
</dbReference>
<evidence type="ECO:0000256" key="3">
    <source>
        <dbReference type="ARBA" id="ARBA00022692"/>
    </source>
</evidence>
<dbReference type="InterPro" id="IPR000109">
    <property type="entry name" value="POT_fam"/>
</dbReference>
<evidence type="ECO:0000313" key="7">
    <source>
        <dbReference type="Proteomes" id="UP000813463"/>
    </source>
</evidence>
<dbReference type="SUPFAM" id="SSF103473">
    <property type="entry name" value="MFS general substrate transporter"/>
    <property type="match status" value="1"/>
</dbReference>
<keyword evidence="7" id="KW-1185">Reference proteome</keyword>
<dbReference type="Pfam" id="PF00854">
    <property type="entry name" value="PTR2"/>
    <property type="match status" value="1"/>
</dbReference>
<comment type="subcellular location">
    <subcellularLocation>
        <location evidence="1">Membrane</location>
        <topology evidence="1">Multi-pass membrane protein</topology>
    </subcellularLocation>
</comment>
<dbReference type="Gene3D" id="1.20.1250.20">
    <property type="entry name" value="MFS general substrate transporter like domains"/>
    <property type="match status" value="1"/>
</dbReference>
<name>A0A9R0JL17_SPIOL</name>
<feature type="transmembrane region" description="Helical" evidence="6">
    <location>
        <begin position="179"/>
        <end position="201"/>
    </location>
</feature>
<dbReference type="AlphaFoldDB" id="A0A9R0JL17"/>
<dbReference type="GO" id="GO:0016020">
    <property type="term" value="C:membrane"/>
    <property type="evidence" value="ECO:0000318"/>
    <property type="project" value="GO_Central"/>
</dbReference>
<dbReference type="PANTHER" id="PTHR11654">
    <property type="entry name" value="OLIGOPEPTIDE TRANSPORTER-RELATED"/>
    <property type="match status" value="1"/>
</dbReference>
<protein>
    <submittedName>
        <fullName evidence="8">Protein NRT1/ PTR FAMILY 5.5-like</fullName>
    </submittedName>
</protein>
<feature type="transmembrane region" description="Helical" evidence="6">
    <location>
        <begin position="304"/>
        <end position="322"/>
    </location>
</feature>
<organism evidence="7 8">
    <name type="scientific">Spinacia oleracea</name>
    <name type="common">Spinach</name>
    <dbReference type="NCBI Taxonomy" id="3562"/>
    <lineage>
        <taxon>Eukaryota</taxon>
        <taxon>Viridiplantae</taxon>
        <taxon>Streptophyta</taxon>
        <taxon>Embryophyta</taxon>
        <taxon>Tracheophyta</taxon>
        <taxon>Spermatophyta</taxon>
        <taxon>Magnoliopsida</taxon>
        <taxon>eudicotyledons</taxon>
        <taxon>Gunneridae</taxon>
        <taxon>Pentapetalae</taxon>
        <taxon>Caryophyllales</taxon>
        <taxon>Chenopodiaceae</taxon>
        <taxon>Chenopodioideae</taxon>
        <taxon>Anserineae</taxon>
        <taxon>Spinacia</taxon>
    </lineage>
</organism>
<dbReference type="GeneID" id="110778423"/>
<feature type="transmembrane region" description="Helical" evidence="6">
    <location>
        <begin position="451"/>
        <end position="474"/>
    </location>
</feature>
<feature type="transmembrane region" description="Helical" evidence="6">
    <location>
        <begin position="12"/>
        <end position="30"/>
    </location>
</feature>
<evidence type="ECO:0000256" key="2">
    <source>
        <dbReference type="ARBA" id="ARBA00005982"/>
    </source>
</evidence>
<feature type="transmembrane region" description="Helical" evidence="6">
    <location>
        <begin position="116"/>
        <end position="135"/>
    </location>
</feature>
<dbReference type="Proteomes" id="UP000813463">
    <property type="component" value="Chromosome 5"/>
</dbReference>
<dbReference type="OrthoDB" id="1181826at2759"/>
<reference evidence="8" key="2">
    <citation type="submission" date="2025-08" db="UniProtKB">
        <authorList>
            <consortium name="RefSeq"/>
        </authorList>
    </citation>
    <scope>IDENTIFICATION</scope>
    <source>
        <tissue evidence="8">Leaf</tissue>
    </source>
</reference>